<dbReference type="GO" id="GO:0003677">
    <property type="term" value="F:DNA binding"/>
    <property type="evidence" value="ECO:0007669"/>
    <property type="project" value="InterPro"/>
</dbReference>
<feature type="region of interest" description="Disordered" evidence="5">
    <location>
        <begin position="167"/>
        <end position="188"/>
    </location>
</feature>
<dbReference type="InterPro" id="IPR013325">
    <property type="entry name" value="RNA_pol_sigma_r2"/>
</dbReference>
<name>A0A062VJ19_9PROT</name>
<dbReference type="InterPro" id="IPR014284">
    <property type="entry name" value="RNA_pol_sigma-70_dom"/>
</dbReference>
<accession>A0A062VJ19</accession>
<organism evidence="8 9">
    <name type="scientific">Hyphomonas polymorpha PS728</name>
    <dbReference type="NCBI Taxonomy" id="1280954"/>
    <lineage>
        <taxon>Bacteria</taxon>
        <taxon>Pseudomonadati</taxon>
        <taxon>Pseudomonadota</taxon>
        <taxon>Alphaproteobacteria</taxon>
        <taxon>Hyphomonadales</taxon>
        <taxon>Hyphomonadaceae</taxon>
        <taxon>Hyphomonas</taxon>
    </lineage>
</organism>
<evidence type="ECO:0000256" key="2">
    <source>
        <dbReference type="ARBA" id="ARBA00023015"/>
    </source>
</evidence>
<dbReference type="SUPFAM" id="SSF88946">
    <property type="entry name" value="Sigma2 domain of RNA polymerase sigma factors"/>
    <property type="match status" value="1"/>
</dbReference>
<dbReference type="eggNOG" id="COG1595">
    <property type="taxonomic scope" value="Bacteria"/>
</dbReference>
<dbReference type="EMBL" id="ARYM01000004">
    <property type="protein sequence ID" value="KCZ99589.1"/>
    <property type="molecule type" value="Genomic_DNA"/>
</dbReference>
<dbReference type="InterPro" id="IPR036388">
    <property type="entry name" value="WH-like_DNA-bd_sf"/>
</dbReference>
<dbReference type="Pfam" id="PF04542">
    <property type="entry name" value="Sigma70_r2"/>
    <property type="match status" value="1"/>
</dbReference>
<reference evidence="8 9" key="1">
    <citation type="journal article" date="2014" name="Antonie Van Leeuwenhoek">
        <title>Hyphomonas beringensis sp. nov. and Hyphomonas chukchiensis sp. nov., isolated from surface seawater of the Bering Sea and Chukchi Sea.</title>
        <authorList>
            <person name="Li C."/>
            <person name="Lai Q."/>
            <person name="Li G."/>
            <person name="Dong C."/>
            <person name="Wang J."/>
            <person name="Liao Y."/>
            <person name="Shao Z."/>
        </authorList>
    </citation>
    <scope>NUCLEOTIDE SEQUENCE [LARGE SCALE GENOMIC DNA]</scope>
    <source>
        <strain evidence="8 9">PS728</strain>
    </source>
</reference>
<dbReference type="CDD" id="cd06171">
    <property type="entry name" value="Sigma70_r4"/>
    <property type="match status" value="1"/>
</dbReference>
<evidence type="ECO:0000259" key="6">
    <source>
        <dbReference type="Pfam" id="PF04542"/>
    </source>
</evidence>
<dbReference type="PANTHER" id="PTHR43133:SF25">
    <property type="entry name" value="RNA POLYMERASE SIGMA FACTOR RFAY-RELATED"/>
    <property type="match status" value="1"/>
</dbReference>
<feature type="domain" description="RNA polymerase sigma-70 region 2" evidence="6">
    <location>
        <begin position="22"/>
        <end position="85"/>
    </location>
</feature>
<dbReference type="InterPro" id="IPR013324">
    <property type="entry name" value="RNA_pol_sigma_r3/r4-like"/>
</dbReference>
<dbReference type="GO" id="GO:0016987">
    <property type="term" value="F:sigma factor activity"/>
    <property type="evidence" value="ECO:0007669"/>
    <property type="project" value="UniProtKB-KW"/>
</dbReference>
<dbReference type="InterPro" id="IPR039425">
    <property type="entry name" value="RNA_pol_sigma-70-like"/>
</dbReference>
<keyword evidence="9" id="KW-1185">Reference proteome</keyword>
<dbReference type="Pfam" id="PF08281">
    <property type="entry name" value="Sigma70_r4_2"/>
    <property type="match status" value="1"/>
</dbReference>
<evidence type="ECO:0000256" key="3">
    <source>
        <dbReference type="ARBA" id="ARBA00023082"/>
    </source>
</evidence>
<dbReference type="InterPro" id="IPR007627">
    <property type="entry name" value="RNA_pol_sigma70_r2"/>
</dbReference>
<dbReference type="Gene3D" id="1.10.10.10">
    <property type="entry name" value="Winged helix-like DNA-binding domain superfamily/Winged helix DNA-binding domain"/>
    <property type="match status" value="1"/>
</dbReference>
<evidence type="ECO:0000259" key="7">
    <source>
        <dbReference type="Pfam" id="PF08281"/>
    </source>
</evidence>
<dbReference type="SUPFAM" id="SSF88659">
    <property type="entry name" value="Sigma3 and sigma4 domains of RNA polymerase sigma factors"/>
    <property type="match status" value="1"/>
</dbReference>
<dbReference type="PANTHER" id="PTHR43133">
    <property type="entry name" value="RNA POLYMERASE ECF-TYPE SIGMA FACTO"/>
    <property type="match status" value="1"/>
</dbReference>
<dbReference type="AlphaFoldDB" id="A0A062VJ19"/>
<evidence type="ECO:0000256" key="4">
    <source>
        <dbReference type="ARBA" id="ARBA00023163"/>
    </source>
</evidence>
<dbReference type="InterPro" id="IPR013249">
    <property type="entry name" value="RNA_pol_sigma70_r4_t2"/>
</dbReference>
<sequence>MLRPEHAADPAGESFVHQLEAMVPHMRVFARKLCRNDDLADDMVQEACLKAWAARDRFIAGAPMRPWLFRIVRNAYVQHWRRAWRSSSLDPSDAEKFLIAPDNQEWASDFQVMQEALLHLPDKQREALVAVLAVGFSYEEAGHILGCSEGTVKSRVSRGREALASLMDTPHSKSGYDESAPFEPGQAA</sequence>
<evidence type="ECO:0000313" key="9">
    <source>
        <dbReference type="Proteomes" id="UP000027100"/>
    </source>
</evidence>
<evidence type="ECO:0000256" key="5">
    <source>
        <dbReference type="SAM" id="MobiDB-lite"/>
    </source>
</evidence>
<dbReference type="Gene3D" id="1.10.1740.10">
    <property type="match status" value="1"/>
</dbReference>
<dbReference type="STRING" id="1280954.HPO_04350"/>
<dbReference type="RefSeq" id="WP_051612264.1">
    <property type="nucleotide sequence ID" value="NZ_ARYM01000004.1"/>
</dbReference>
<gene>
    <name evidence="8" type="ORF">HPO_04350</name>
</gene>
<evidence type="ECO:0000313" key="8">
    <source>
        <dbReference type="EMBL" id="KCZ99589.1"/>
    </source>
</evidence>
<dbReference type="OrthoDB" id="9803470at2"/>
<dbReference type="PATRIC" id="fig|1280954.3.peg.883"/>
<comment type="similarity">
    <text evidence="1">Belongs to the sigma-70 factor family. ECF subfamily.</text>
</comment>
<dbReference type="NCBIfam" id="TIGR02937">
    <property type="entry name" value="sigma70-ECF"/>
    <property type="match status" value="1"/>
</dbReference>
<dbReference type="Proteomes" id="UP000027100">
    <property type="component" value="Unassembled WGS sequence"/>
</dbReference>
<keyword evidence="4" id="KW-0804">Transcription</keyword>
<dbReference type="GO" id="GO:0006352">
    <property type="term" value="P:DNA-templated transcription initiation"/>
    <property type="evidence" value="ECO:0007669"/>
    <property type="project" value="InterPro"/>
</dbReference>
<protein>
    <submittedName>
        <fullName evidence="8">ECF subfamily RNA polymerase sigma factor</fullName>
    </submittedName>
</protein>
<comment type="caution">
    <text evidence="8">The sequence shown here is derived from an EMBL/GenBank/DDBJ whole genome shotgun (WGS) entry which is preliminary data.</text>
</comment>
<evidence type="ECO:0000256" key="1">
    <source>
        <dbReference type="ARBA" id="ARBA00010641"/>
    </source>
</evidence>
<feature type="domain" description="RNA polymerase sigma factor 70 region 4 type 2" evidence="7">
    <location>
        <begin position="112"/>
        <end position="163"/>
    </location>
</feature>
<keyword evidence="3" id="KW-0731">Sigma factor</keyword>
<proteinExistence type="inferred from homology"/>
<keyword evidence="2" id="KW-0805">Transcription regulation</keyword>